<protein>
    <recommendedName>
        <fullName evidence="2">histidine kinase</fullName>
        <ecNumber evidence="2">2.7.13.3</ecNumber>
    </recommendedName>
</protein>
<keyword evidence="3" id="KW-0597">Phosphoprotein</keyword>
<evidence type="ECO:0000313" key="10">
    <source>
        <dbReference type="EMBL" id="CCP26984.1"/>
    </source>
</evidence>
<dbReference type="PANTHER" id="PTHR40448:SF1">
    <property type="entry name" value="TWO-COMPONENT SENSOR HISTIDINE KINASE"/>
    <property type="match status" value="1"/>
</dbReference>
<keyword evidence="11" id="KW-1185">Reference proteome</keyword>
<evidence type="ECO:0000256" key="4">
    <source>
        <dbReference type="ARBA" id="ARBA00022679"/>
    </source>
</evidence>
<proteinExistence type="predicted"/>
<evidence type="ECO:0000313" key="11">
    <source>
        <dbReference type="Proteomes" id="UP000010802"/>
    </source>
</evidence>
<feature type="domain" description="Histidine kinase" evidence="9">
    <location>
        <begin position="173"/>
        <end position="278"/>
    </location>
</feature>
<keyword evidence="6" id="KW-0902">Two-component regulatory system</keyword>
<dbReference type="InterPro" id="IPR005467">
    <property type="entry name" value="His_kinase_dom"/>
</dbReference>
<dbReference type="PRINTS" id="PR00344">
    <property type="entry name" value="BCTRLSENSOR"/>
</dbReference>
<feature type="transmembrane region" description="Helical" evidence="8">
    <location>
        <begin position="33"/>
        <end position="56"/>
    </location>
</feature>
<dbReference type="GO" id="GO:0042802">
    <property type="term" value="F:identical protein binding"/>
    <property type="evidence" value="ECO:0007669"/>
    <property type="project" value="TreeGrafter"/>
</dbReference>
<dbReference type="InterPro" id="IPR039506">
    <property type="entry name" value="SPOB_a"/>
</dbReference>
<dbReference type="InterPro" id="IPR036890">
    <property type="entry name" value="HATPase_C_sf"/>
</dbReference>
<dbReference type="PATRIC" id="fig|1209989.3.peg.2486"/>
<dbReference type="HOGENOM" id="CLU_020211_8_0_9"/>
<dbReference type="AlphaFoldDB" id="F4LQX8"/>
<dbReference type="Pfam" id="PF14501">
    <property type="entry name" value="HATPase_c_5"/>
    <property type="match status" value="1"/>
</dbReference>
<evidence type="ECO:0000256" key="2">
    <source>
        <dbReference type="ARBA" id="ARBA00012438"/>
    </source>
</evidence>
<dbReference type="SMART" id="SM00387">
    <property type="entry name" value="HATPase_c"/>
    <property type="match status" value="1"/>
</dbReference>
<dbReference type="PANTHER" id="PTHR40448">
    <property type="entry name" value="TWO-COMPONENT SENSOR HISTIDINE KINASE"/>
    <property type="match status" value="1"/>
</dbReference>
<evidence type="ECO:0000256" key="8">
    <source>
        <dbReference type="SAM" id="Phobius"/>
    </source>
</evidence>
<keyword evidence="4" id="KW-0808">Transferase</keyword>
<dbReference type="KEGG" id="tae:TepiRe1_2161"/>
<evidence type="ECO:0000256" key="3">
    <source>
        <dbReference type="ARBA" id="ARBA00022553"/>
    </source>
</evidence>
<evidence type="ECO:0000256" key="7">
    <source>
        <dbReference type="SAM" id="Coils"/>
    </source>
</evidence>
<evidence type="ECO:0000256" key="1">
    <source>
        <dbReference type="ARBA" id="ARBA00000085"/>
    </source>
</evidence>
<accession>F4LQX8</accession>
<dbReference type="EMBL" id="HF563609">
    <property type="protein sequence ID" value="CCP26984.1"/>
    <property type="molecule type" value="Genomic_DNA"/>
</dbReference>
<evidence type="ECO:0000256" key="6">
    <source>
        <dbReference type="ARBA" id="ARBA00023012"/>
    </source>
</evidence>
<gene>
    <name evidence="10" type="ordered locus">TEPIRE1_2161</name>
</gene>
<dbReference type="Proteomes" id="UP000010802">
    <property type="component" value="Chromosome"/>
</dbReference>
<dbReference type="InterPro" id="IPR003594">
    <property type="entry name" value="HATPase_dom"/>
</dbReference>
<dbReference type="PROSITE" id="PS50109">
    <property type="entry name" value="HIS_KIN"/>
    <property type="match status" value="1"/>
</dbReference>
<dbReference type="SUPFAM" id="SSF55874">
    <property type="entry name" value="ATPase domain of HSP90 chaperone/DNA topoisomerase II/histidine kinase"/>
    <property type="match status" value="1"/>
</dbReference>
<evidence type="ECO:0000256" key="5">
    <source>
        <dbReference type="ARBA" id="ARBA00022777"/>
    </source>
</evidence>
<dbReference type="SUPFAM" id="SSF55890">
    <property type="entry name" value="Sporulation response regulatory protein Spo0B"/>
    <property type="match status" value="1"/>
</dbReference>
<dbReference type="InterPro" id="IPR004358">
    <property type="entry name" value="Sig_transdc_His_kin-like_C"/>
</dbReference>
<dbReference type="Gene3D" id="1.10.287.130">
    <property type="match status" value="1"/>
</dbReference>
<keyword evidence="7" id="KW-0175">Coiled coil</keyword>
<dbReference type="GO" id="GO:0000155">
    <property type="term" value="F:phosphorelay sensor kinase activity"/>
    <property type="evidence" value="ECO:0007669"/>
    <property type="project" value="InterPro"/>
</dbReference>
<accession>L0S3E5</accession>
<organism evidence="10 11">
    <name type="scientific">Tepidanaerobacter acetatoxydans (strain DSM 21804 / JCM 16047 / Re1)</name>
    <dbReference type="NCBI Taxonomy" id="1209989"/>
    <lineage>
        <taxon>Bacteria</taxon>
        <taxon>Bacillati</taxon>
        <taxon>Bacillota</taxon>
        <taxon>Clostridia</taxon>
        <taxon>Thermosediminibacterales</taxon>
        <taxon>Tepidanaerobacteraceae</taxon>
        <taxon>Tepidanaerobacter</taxon>
    </lineage>
</organism>
<sequence>MNRKNLVIIFTLTFQLMVILMLNQVMFATDAQLYYKSLPFIIVSFIIMILSLYFALKYIEYYSKKEVEYESVNSYLKEIEELLNTLRSERHQHSQHIQTIQAMIYTEEYEELKQYVNGIAGNYRNTSELLRLGDLGLTAVLNIKMETAKRNNINFYVKSNGNKIRNLKMSSWELSTVIGNVLDNAIEAVMEKTGERNINLELQEDEENYIFKISNNGVTIKESDMYKIYDAGFSTKHKDARGFGLYVVKKIIDKYCGKISLSIYDGLTTFTIYLPKKGGEIGASELFSKVVTDNNFRTGI</sequence>
<keyword evidence="8" id="KW-0472">Membrane</keyword>
<reference evidence="11" key="1">
    <citation type="journal article" date="2013" name="Genome Announc.">
        <title>First genome sequence of a syntrophic acetate-oxidizing bacterium, Tepidanaerobacter acetatoxydans strain Re1.</title>
        <authorList>
            <person name="Manzoor S."/>
            <person name="Bongcam-Rudloff E."/>
            <person name="Schnurer A."/>
            <person name="Muller B."/>
        </authorList>
    </citation>
    <scope>NUCLEOTIDE SEQUENCE [LARGE SCALE GENOMIC DNA]</scope>
    <source>
        <strain evidence="11">Re1</strain>
    </source>
</reference>
<dbReference type="InterPro" id="IPR016120">
    <property type="entry name" value="Sig_transdc_His_kin_SpoOB"/>
</dbReference>
<dbReference type="Gene3D" id="3.30.565.10">
    <property type="entry name" value="Histidine kinase-like ATPase, C-terminal domain"/>
    <property type="match status" value="1"/>
</dbReference>
<dbReference type="RefSeq" id="WP_013779052.1">
    <property type="nucleotide sequence ID" value="NC_015519.1"/>
</dbReference>
<dbReference type="EC" id="2.7.13.3" evidence="2"/>
<keyword evidence="5 10" id="KW-0418">Kinase</keyword>
<comment type="catalytic activity">
    <reaction evidence="1">
        <text>ATP + protein L-histidine = ADP + protein N-phospho-L-histidine.</text>
        <dbReference type="EC" id="2.7.13.3"/>
    </reaction>
</comment>
<keyword evidence="8" id="KW-1133">Transmembrane helix</keyword>
<dbReference type="KEGG" id="tep:TepRe1_2004"/>
<evidence type="ECO:0000259" key="9">
    <source>
        <dbReference type="PROSITE" id="PS50109"/>
    </source>
</evidence>
<name>F4LQX8_TEPAE</name>
<dbReference type="OrthoDB" id="1634477at2"/>
<feature type="coiled-coil region" evidence="7">
    <location>
        <begin position="69"/>
        <end position="96"/>
    </location>
</feature>
<feature type="transmembrane region" description="Helical" evidence="8">
    <location>
        <begin position="7"/>
        <end position="27"/>
    </location>
</feature>
<dbReference type="Pfam" id="PF14689">
    <property type="entry name" value="SPOB_a"/>
    <property type="match status" value="1"/>
</dbReference>
<dbReference type="InterPro" id="IPR032834">
    <property type="entry name" value="NatK-like_C"/>
</dbReference>
<keyword evidence="8" id="KW-0812">Transmembrane</keyword>
<dbReference type="eggNOG" id="COG3290">
    <property type="taxonomic scope" value="Bacteria"/>
</dbReference>
<dbReference type="STRING" id="1209989.TepRe1_2004"/>